<gene>
    <name evidence="3" type="ORF">JM93_04413</name>
</gene>
<dbReference type="Gene3D" id="3.40.50.720">
    <property type="entry name" value="NAD(P)-binding Rossmann-like Domain"/>
    <property type="match status" value="1"/>
</dbReference>
<evidence type="ECO:0000256" key="1">
    <source>
        <dbReference type="ARBA" id="ARBA00006484"/>
    </source>
</evidence>
<comment type="similarity">
    <text evidence="1">Belongs to the short-chain dehydrogenases/reductases (SDR) family.</text>
</comment>
<dbReference type="GO" id="GO:0016491">
    <property type="term" value="F:oxidoreductase activity"/>
    <property type="evidence" value="ECO:0007669"/>
    <property type="project" value="UniProtKB-KW"/>
</dbReference>
<dbReference type="InterPro" id="IPR036291">
    <property type="entry name" value="NAD(P)-bd_dom_sf"/>
</dbReference>
<protein>
    <submittedName>
        <fullName evidence="3">Short-subunit dehydrogenase</fullName>
    </submittedName>
</protein>
<dbReference type="SUPFAM" id="SSF51735">
    <property type="entry name" value="NAD(P)-binding Rossmann-fold domains"/>
    <property type="match status" value="1"/>
</dbReference>
<dbReference type="OrthoDB" id="9793825at2"/>
<keyword evidence="2" id="KW-0560">Oxidoreductase</keyword>
<proteinExistence type="inferred from homology"/>
<organism evidence="3 4">
    <name type="scientific">Roseibium hamelinense</name>
    <dbReference type="NCBI Taxonomy" id="150831"/>
    <lineage>
        <taxon>Bacteria</taxon>
        <taxon>Pseudomonadati</taxon>
        <taxon>Pseudomonadota</taxon>
        <taxon>Alphaproteobacteria</taxon>
        <taxon>Hyphomicrobiales</taxon>
        <taxon>Stappiaceae</taxon>
        <taxon>Roseibium</taxon>
    </lineage>
</organism>
<name>A0A562SBF6_9HYPH</name>
<comment type="caution">
    <text evidence="3">The sequence shown here is derived from an EMBL/GenBank/DDBJ whole genome shotgun (WGS) entry which is preliminary data.</text>
</comment>
<keyword evidence="4" id="KW-1185">Reference proteome</keyword>
<accession>A0A562SBF6</accession>
<dbReference type="Pfam" id="PF00106">
    <property type="entry name" value="adh_short"/>
    <property type="match status" value="1"/>
</dbReference>
<dbReference type="RefSeq" id="WP_145347740.1">
    <property type="nucleotide sequence ID" value="NZ_SMLY01000040.1"/>
</dbReference>
<sequence>MPKKRVLITGAGTGIGKDTAKHLVGRGHSVIAAVHHADQVAPLQTDLGPSAKVIKLDITIPEDRLQIAELGVDVLINNAAQSESGSLAEIKIDRVRRLFEVNVFSALELSQIAIRSMIERGGGTVIFISSITGRIPEPFLMPYSMSKFAISAAAAGLREEMKTLDKGIHVSVVEPGPYSTGFNQRLSNSRFEWMEKEGSLFSPKQIAAMKSDTDRKLSWLEVGTTDTIVKKITAAAEASKPRLRYVAPWTFALLVRVLRILGV</sequence>
<evidence type="ECO:0000256" key="2">
    <source>
        <dbReference type="ARBA" id="ARBA00023002"/>
    </source>
</evidence>
<dbReference type="EMBL" id="VLLF01000018">
    <property type="protein sequence ID" value="TWI78695.1"/>
    <property type="molecule type" value="Genomic_DNA"/>
</dbReference>
<dbReference type="PRINTS" id="PR00081">
    <property type="entry name" value="GDHRDH"/>
</dbReference>
<dbReference type="Proteomes" id="UP000320593">
    <property type="component" value="Unassembled WGS sequence"/>
</dbReference>
<dbReference type="PANTHER" id="PTHR42901:SF1">
    <property type="entry name" value="ALCOHOL DEHYDROGENASE"/>
    <property type="match status" value="1"/>
</dbReference>
<evidence type="ECO:0000313" key="3">
    <source>
        <dbReference type="EMBL" id="TWI78695.1"/>
    </source>
</evidence>
<reference evidence="3 4" key="1">
    <citation type="submission" date="2019-07" db="EMBL/GenBank/DDBJ databases">
        <title>Genomic Encyclopedia of Archaeal and Bacterial Type Strains, Phase II (KMG-II): from individual species to whole genera.</title>
        <authorList>
            <person name="Goeker M."/>
        </authorList>
    </citation>
    <scope>NUCLEOTIDE SEQUENCE [LARGE SCALE GENOMIC DNA]</scope>
    <source>
        <strain evidence="3 4">ATCC BAA-252</strain>
    </source>
</reference>
<dbReference type="InterPro" id="IPR002347">
    <property type="entry name" value="SDR_fam"/>
</dbReference>
<dbReference type="PANTHER" id="PTHR42901">
    <property type="entry name" value="ALCOHOL DEHYDROGENASE"/>
    <property type="match status" value="1"/>
</dbReference>
<evidence type="ECO:0000313" key="4">
    <source>
        <dbReference type="Proteomes" id="UP000320593"/>
    </source>
</evidence>
<dbReference type="AlphaFoldDB" id="A0A562SBF6"/>